<dbReference type="EMBL" id="QOVN01000004">
    <property type="protein sequence ID" value="RXG28589.1"/>
    <property type="molecule type" value="Genomic_DNA"/>
</dbReference>
<keyword evidence="2" id="KW-0472">Membrane</keyword>
<proteinExistence type="predicted"/>
<evidence type="ECO:0000256" key="3">
    <source>
        <dbReference type="SAM" id="SignalP"/>
    </source>
</evidence>
<dbReference type="Pfam" id="PF01103">
    <property type="entry name" value="Omp85"/>
    <property type="match status" value="1"/>
</dbReference>
<reference evidence="5 8" key="3">
    <citation type="submission" date="2018-07" db="EMBL/GenBank/DDBJ databases">
        <title>Leeuwenhoekiella genomics.</title>
        <authorList>
            <person name="Tahon G."/>
            <person name="Willems A."/>
        </authorList>
    </citation>
    <scope>NUCLEOTIDE SEQUENCE [LARGE SCALE GENOMIC DNA]</scope>
    <source>
        <strain evidence="5 8">LMG 24856</strain>
    </source>
</reference>
<evidence type="ECO:0000313" key="6">
    <source>
        <dbReference type="EMBL" id="SHH52923.1"/>
    </source>
</evidence>
<dbReference type="EMBL" id="FQXT01000001">
    <property type="protein sequence ID" value="SHH52923.1"/>
    <property type="molecule type" value="Genomic_DNA"/>
</dbReference>
<dbReference type="RefSeq" id="WP_072979858.1">
    <property type="nucleotide sequence ID" value="NZ_FQXT01000001.1"/>
</dbReference>
<dbReference type="OrthoDB" id="9771071at2"/>
<evidence type="ECO:0000313" key="5">
    <source>
        <dbReference type="EMBL" id="RXG28589.1"/>
    </source>
</evidence>
<sequence>MPRNLRALLLGLPFLLLAVQLQAQDTSIPNETPKKGFISRYLNRVFNDTVSQEKPQFLIYPVLGIRPETGLEFAVAPLFVFYANEDTNNRLSEINTYAFFTFNGQYGIRINHAVYSDQDKWFFLGDLDAERFPLKYYGIGNDVPKDNIALVDATQIQIKERVLRKVLKNFYVGLETDFRSLSNVSFDAPEDSQEALDIELPFGAEGTTNFGMGAGLVYDARHNVLNERNAFFSELAYLNYNPFWKSDVKYQTVTTDNRFFTPIGKRDVLAAQVIGQFSFGGEVPFNQLSYLGGENIMRGYFSGRFRDRNQVAAQVEYRFLPLKLGFTDRLGATVFTGVGEVFDDWNELEMNKIKWSAGAGARFLIFREKDIFIRFDYAFTKDGNNFYLSIGEAF</sequence>
<accession>A0A1M5TR99</accession>
<comment type="subcellular location">
    <subcellularLocation>
        <location evidence="1">Membrane</location>
    </subcellularLocation>
</comment>
<feature type="chain" id="PRO_5012432040" evidence="3">
    <location>
        <begin position="24"/>
        <end position="394"/>
    </location>
</feature>
<reference evidence="6" key="2">
    <citation type="submission" date="2016-11" db="EMBL/GenBank/DDBJ databases">
        <authorList>
            <person name="Jaros S."/>
            <person name="Januszkiewicz K."/>
            <person name="Wedrychowicz H."/>
        </authorList>
    </citation>
    <scope>NUCLEOTIDE SEQUENCE [LARGE SCALE GENOMIC DNA]</scope>
    <source>
        <strain evidence="6">DSM 19859</strain>
    </source>
</reference>
<evidence type="ECO:0000256" key="2">
    <source>
        <dbReference type="ARBA" id="ARBA00023136"/>
    </source>
</evidence>
<feature type="domain" description="Bacterial surface antigen (D15)" evidence="4">
    <location>
        <begin position="119"/>
        <end position="394"/>
    </location>
</feature>
<dbReference type="Gene3D" id="2.40.160.50">
    <property type="entry name" value="membrane protein fhac: a member of the omp85/tpsb transporter family"/>
    <property type="match status" value="1"/>
</dbReference>
<evidence type="ECO:0000313" key="8">
    <source>
        <dbReference type="Proteomes" id="UP000290037"/>
    </source>
</evidence>
<dbReference type="Proteomes" id="UP000184240">
    <property type="component" value="Unassembled WGS sequence"/>
</dbReference>
<name>A0A1M5TR99_9FLAO</name>
<feature type="signal peptide" evidence="3">
    <location>
        <begin position="1"/>
        <end position="23"/>
    </location>
</feature>
<dbReference type="GO" id="GO:0019867">
    <property type="term" value="C:outer membrane"/>
    <property type="evidence" value="ECO:0007669"/>
    <property type="project" value="InterPro"/>
</dbReference>
<dbReference type="InterPro" id="IPR000184">
    <property type="entry name" value="Bac_surfAg_D15"/>
</dbReference>
<organism evidence="6 7">
    <name type="scientific">Leeuwenhoekiella palythoae</name>
    <dbReference type="NCBI Taxonomy" id="573501"/>
    <lineage>
        <taxon>Bacteria</taxon>
        <taxon>Pseudomonadati</taxon>
        <taxon>Bacteroidota</taxon>
        <taxon>Flavobacteriia</taxon>
        <taxon>Flavobacteriales</taxon>
        <taxon>Flavobacteriaceae</taxon>
        <taxon>Leeuwenhoekiella</taxon>
    </lineage>
</organism>
<evidence type="ECO:0000313" key="7">
    <source>
        <dbReference type="Proteomes" id="UP000184240"/>
    </source>
</evidence>
<reference evidence="7" key="1">
    <citation type="submission" date="2016-11" db="EMBL/GenBank/DDBJ databases">
        <authorList>
            <person name="Varghese N."/>
            <person name="Submissions S."/>
        </authorList>
    </citation>
    <scope>NUCLEOTIDE SEQUENCE [LARGE SCALE GENOMIC DNA]</scope>
    <source>
        <strain evidence="7">DSM 19859</strain>
    </source>
</reference>
<dbReference type="STRING" id="573501.SAMN04487999_0425"/>
<evidence type="ECO:0000256" key="1">
    <source>
        <dbReference type="ARBA" id="ARBA00004370"/>
    </source>
</evidence>
<protein>
    <submittedName>
        <fullName evidence="5 6">Surface antigen</fullName>
    </submittedName>
</protein>
<evidence type="ECO:0000259" key="4">
    <source>
        <dbReference type="Pfam" id="PF01103"/>
    </source>
</evidence>
<gene>
    <name evidence="5" type="ORF">DSM01_2050</name>
    <name evidence="6" type="ORF">SAMN04487999_0425</name>
</gene>
<keyword evidence="3" id="KW-0732">Signal</keyword>
<dbReference type="Proteomes" id="UP000290037">
    <property type="component" value="Unassembled WGS sequence"/>
</dbReference>
<keyword evidence="8" id="KW-1185">Reference proteome</keyword>
<dbReference type="AlphaFoldDB" id="A0A1M5TR99"/>